<evidence type="ECO:0000259" key="1">
    <source>
        <dbReference type="Pfam" id="PF00534"/>
    </source>
</evidence>
<organism evidence="3 4">
    <name type="scientific">Cohnella cholangitidis</name>
    <dbReference type="NCBI Taxonomy" id="2598458"/>
    <lineage>
        <taxon>Bacteria</taxon>
        <taxon>Bacillati</taxon>
        <taxon>Bacillota</taxon>
        <taxon>Bacilli</taxon>
        <taxon>Bacillales</taxon>
        <taxon>Paenibacillaceae</taxon>
        <taxon>Cohnella</taxon>
    </lineage>
</organism>
<reference evidence="3 4" key="1">
    <citation type="submission" date="2019-07" db="EMBL/GenBank/DDBJ databases">
        <authorList>
            <person name="Kim J.K."/>
            <person name="Cheong H.-M."/>
            <person name="Choi Y."/>
            <person name="Hwang K.J."/>
            <person name="Lee S."/>
            <person name="Choi C."/>
        </authorList>
    </citation>
    <scope>NUCLEOTIDE SEQUENCE [LARGE SCALE GENOMIC DNA]</scope>
    <source>
        <strain evidence="3 4">KS 22</strain>
    </source>
</reference>
<dbReference type="CDD" id="cd03812">
    <property type="entry name" value="GT4_CapH-like"/>
    <property type="match status" value="1"/>
</dbReference>
<evidence type="ECO:0000259" key="2">
    <source>
        <dbReference type="Pfam" id="PF13579"/>
    </source>
</evidence>
<protein>
    <submittedName>
        <fullName evidence="3">Glycosyltransferase family 1 protein</fullName>
    </submittedName>
</protein>
<evidence type="ECO:0000313" key="4">
    <source>
        <dbReference type="Proteomes" id="UP000515679"/>
    </source>
</evidence>
<keyword evidence="4" id="KW-1185">Reference proteome</keyword>
<dbReference type="Proteomes" id="UP000515679">
    <property type="component" value="Chromosome"/>
</dbReference>
<name>A0A7G5BWP0_9BACL</name>
<dbReference type="AlphaFoldDB" id="A0A7G5BWP0"/>
<dbReference type="SUPFAM" id="SSF53756">
    <property type="entry name" value="UDP-Glycosyltransferase/glycogen phosphorylase"/>
    <property type="match status" value="1"/>
</dbReference>
<dbReference type="RefSeq" id="WP_182302734.1">
    <property type="nucleotide sequence ID" value="NZ_CP041969.1"/>
</dbReference>
<dbReference type="EMBL" id="CP041969">
    <property type="protein sequence ID" value="QMV41374.1"/>
    <property type="molecule type" value="Genomic_DNA"/>
</dbReference>
<keyword evidence="3" id="KW-0808">Transferase</keyword>
<dbReference type="GO" id="GO:0016757">
    <property type="term" value="F:glycosyltransferase activity"/>
    <property type="evidence" value="ECO:0007669"/>
    <property type="project" value="InterPro"/>
</dbReference>
<dbReference type="KEGG" id="cchl:FPL14_09355"/>
<dbReference type="InterPro" id="IPR001296">
    <property type="entry name" value="Glyco_trans_1"/>
</dbReference>
<dbReference type="PANTHER" id="PTHR12526:SF637">
    <property type="entry name" value="GLYCOSYLTRANSFERASE EPSF-RELATED"/>
    <property type="match status" value="1"/>
</dbReference>
<gene>
    <name evidence="3" type="ORF">FPL14_09355</name>
</gene>
<dbReference type="PANTHER" id="PTHR12526">
    <property type="entry name" value="GLYCOSYLTRANSFERASE"/>
    <property type="match status" value="1"/>
</dbReference>
<dbReference type="Gene3D" id="3.40.50.2000">
    <property type="entry name" value="Glycogen Phosphorylase B"/>
    <property type="match status" value="2"/>
</dbReference>
<dbReference type="Pfam" id="PF13579">
    <property type="entry name" value="Glyco_trans_4_4"/>
    <property type="match status" value="1"/>
</dbReference>
<evidence type="ECO:0000313" key="3">
    <source>
        <dbReference type="EMBL" id="QMV41374.1"/>
    </source>
</evidence>
<proteinExistence type="predicted"/>
<dbReference type="Pfam" id="PF00534">
    <property type="entry name" value="Glycos_transf_1"/>
    <property type="match status" value="1"/>
</dbReference>
<feature type="domain" description="Glycosyl transferase family 1" evidence="1">
    <location>
        <begin position="188"/>
        <end position="308"/>
    </location>
</feature>
<accession>A0A7G5BWP0</accession>
<sequence length="378" mass="42757">MRDAIRVLHVFKKMDRGGAETFIMNVYRQMDRKRIQFDFVVHCSDPGHYDDEIRKLGGRLFIVSDPKSLISHLGDLRRVMVMQGPFEAVHSHVHYFSGFVLRIADQCGVPIRISHSHTTNEERRESFLRKAYRGWMRRLIGKHATSRLGCSLSACESLFGRQVPRDPRDQVVANGIDLPSFIEKSMAKQEIRRHLALPNDRQLIGQIGRFDPVKNHRFTLRIFHEARRRNPSLHLLLVGDGPLRSQTENLASELGIADSVTFYGATEHISDILNALDLVLLPSLFEGLGLVLIEAQAAGVPIVCSSGIPEEADMGLGTMERLDLGKNTEIWLEAIVRGLSQPVPEAEIRYRSLRTKGFDIQDSTEKLRELYASSSAVR</sequence>
<dbReference type="InterPro" id="IPR028098">
    <property type="entry name" value="Glyco_trans_4-like_N"/>
</dbReference>
<feature type="domain" description="Glycosyltransferase subfamily 4-like N-terminal" evidence="2">
    <location>
        <begin position="17"/>
        <end position="168"/>
    </location>
</feature>